<proteinExistence type="inferred from homology"/>
<dbReference type="PROSITE" id="PS51198">
    <property type="entry name" value="UVRD_HELICASE_ATP_BIND"/>
    <property type="match status" value="1"/>
</dbReference>
<evidence type="ECO:0000259" key="11">
    <source>
        <dbReference type="PROSITE" id="PS51198"/>
    </source>
</evidence>
<evidence type="ECO:0000256" key="3">
    <source>
        <dbReference type="ARBA" id="ARBA00022801"/>
    </source>
</evidence>
<dbReference type="Gene3D" id="3.30.65.10">
    <property type="entry name" value="Bacterial Topoisomerase I, domain 1"/>
    <property type="match status" value="3"/>
</dbReference>
<dbReference type="GO" id="GO:0003916">
    <property type="term" value="F:DNA topoisomerase activity"/>
    <property type="evidence" value="ECO:0007669"/>
    <property type="project" value="InterPro"/>
</dbReference>
<keyword evidence="2" id="KW-0547">Nucleotide-binding</keyword>
<gene>
    <name evidence="12" type="ORF">LCGC14_1643170</name>
</gene>
<evidence type="ECO:0000256" key="4">
    <source>
        <dbReference type="ARBA" id="ARBA00022806"/>
    </source>
</evidence>
<dbReference type="SUPFAM" id="SSF52540">
    <property type="entry name" value="P-loop containing nucleoside triphosphate hydrolases"/>
    <property type="match status" value="1"/>
</dbReference>
<dbReference type="Pfam" id="PF01396">
    <property type="entry name" value="Zn_ribbon_Top1"/>
    <property type="match status" value="3"/>
</dbReference>
<accession>A0A0F9KEW4</accession>
<keyword evidence="10" id="KW-0175">Coiled coil</keyword>
<dbReference type="PANTHER" id="PTHR11070">
    <property type="entry name" value="UVRD / RECB / PCRA DNA HELICASE FAMILY MEMBER"/>
    <property type="match status" value="1"/>
</dbReference>
<dbReference type="AlphaFoldDB" id="A0A0F9KEW4"/>
<organism evidence="12">
    <name type="scientific">marine sediment metagenome</name>
    <dbReference type="NCBI Taxonomy" id="412755"/>
    <lineage>
        <taxon>unclassified sequences</taxon>
        <taxon>metagenomes</taxon>
        <taxon>ecological metagenomes</taxon>
    </lineage>
</organism>
<sequence length="931" mass="110442">MPKVKIQEIFPKKYELKKKLEKDWQFFIYRDTYLISEEKQKNFKEINQLSKFPRSSMFNFKIRGGIRRFRKDLHNLIEEINNYNNNFIEKRLKDYSSFLDGKDDGLKYPLDEEQRLAVIKDDKHNLVIAGAGSGKMSVISSRITYLIRRKDKVNKDKILALAFTKVAADEMKQRLKKNYSIEINISTFHALGRSIIEEELGHKPKLIFDGNEKKIYELIENLFMDVLKEVKYQNILLEYLAYHSEQEVKEESFEDKEAYYKYMRNKNYSTLNDISIKSISERDIGNFFFLHNVQFEYEPLVEWVDASEEDKEYHPDFYLLDYNVYIEHWGLNKSNQVPEWFTKTTEEYLELREWKLEQFEKHNKTLIETWDYERLSEELIPKLREKLKQTIPNIEFIPLTYNELVEKTFIFKEKRIEVVNLVGNFIKISKCNFFTVPDITKRIKTKKYSKKQKLFGELALEVYRRYQNYLNKENRIDFNDMINLAVELTKREQEKYISRYDHVLVDEFQDISYQRLELIKCFVNKNSNTKVFCVGDDWQSIYQFTGSDVRFFVNFKDYFPNPEITYLNNNYRSSQTIVGILNELIARNKKQITKETRSTHDIGMQPFFIDFTSGFSYNFKIQYENIYNLIQILLDDGVEPHEIMVLSRFNKYLKGLEIFCGARGVPTESAHGGVRFYSAHKSKGSESQHVILTDMTSGLYGFPCEIQDSIVMELAKRFESDGFIDEERRLFYVALTRSKKFIYIYSMEQSNSMFLNEINPYLLRLRLDTTKRWDEGLTDYMKSFIKGILPDIPISCPNCDSFLLKRTGKKGNFLGCSRYPKCAYTQDLDNLSERYEDKKILTINLLPKYCRKCGKPLAIRIGPYGGFLGCTGYPKCKFTFNLSDDNPIICPNCQSPLTVRKGQYSTFLGCTNYPRCKFILDFKSRNRGRKY</sequence>
<evidence type="ECO:0000256" key="10">
    <source>
        <dbReference type="SAM" id="Coils"/>
    </source>
</evidence>
<dbReference type="PANTHER" id="PTHR11070:SF63">
    <property type="entry name" value="DNA HELICASE IV"/>
    <property type="match status" value="1"/>
</dbReference>
<evidence type="ECO:0000256" key="1">
    <source>
        <dbReference type="ARBA" id="ARBA00009922"/>
    </source>
</evidence>
<dbReference type="EMBL" id="LAZR01013718">
    <property type="protein sequence ID" value="KKM20668.1"/>
    <property type="molecule type" value="Genomic_DNA"/>
</dbReference>
<keyword evidence="5" id="KW-0067">ATP-binding</keyword>
<dbReference type="Gene3D" id="1.10.10.160">
    <property type="match status" value="1"/>
</dbReference>
<feature type="coiled-coil region" evidence="10">
    <location>
        <begin position="66"/>
        <end position="93"/>
    </location>
</feature>
<comment type="caution">
    <text evidence="12">The sequence shown here is derived from an EMBL/GenBank/DDBJ whole genome shotgun (WGS) entry which is preliminary data.</text>
</comment>
<dbReference type="GO" id="GO:0000725">
    <property type="term" value="P:recombinational repair"/>
    <property type="evidence" value="ECO:0007669"/>
    <property type="project" value="TreeGrafter"/>
</dbReference>
<dbReference type="GO" id="GO:0003677">
    <property type="term" value="F:DNA binding"/>
    <property type="evidence" value="ECO:0007669"/>
    <property type="project" value="UniProtKB-KW"/>
</dbReference>
<dbReference type="InterPro" id="IPR013498">
    <property type="entry name" value="Topo_IA_Znf"/>
</dbReference>
<dbReference type="InterPro" id="IPR027417">
    <property type="entry name" value="P-loop_NTPase"/>
</dbReference>
<feature type="domain" description="UvrD-like helicase ATP-binding" evidence="11">
    <location>
        <begin position="108"/>
        <end position="574"/>
    </location>
</feature>
<dbReference type="InterPro" id="IPR014016">
    <property type="entry name" value="UvrD-like_ATP-bd"/>
</dbReference>
<comment type="catalytic activity">
    <reaction evidence="9">
        <text>ATP + H2O = ADP + phosphate + H(+)</text>
        <dbReference type="Rhea" id="RHEA:13065"/>
        <dbReference type="ChEBI" id="CHEBI:15377"/>
        <dbReference type="ChEBI" id="CHEBI:15378"/>
        <dbReference type="ChEBI" id="CHEBI:30616"/>
        <dbReference type="ChEBI" id="CHEBI:43474"/>
        <dbReference type="ChEBI" id="CHEBI:456216"/>
        <dbReference type="EC" id="5.6.2.4"/>
    </reaction>
</comment>
<comment type="catalytic activity">
    <reaction evidence="7">
        <text>Couples ATP hydrolysis with the unwinding of duplex DNA by translocating in the 3'-5' direction.</text>
        <dbReference type="EC" id="5.6.2.4"/>
    </reaction>
</comment>
<dbReference type="GO" id="GO:0043138">
    <property type="term" value="F:3'-5' DNA helicase activity"/>
    <property type="evidence" value="ECO:0007669"/>
    <property type="project" value="UniProtKB-EC"/>
</dbReference>
<dbReference type="InterPro" id="IPR000212">
    <property type="entry name" value="DNA_helicase_UvrD/REP"/>
</dbReference>
<protein>
    <recommendedName>
        <fullName evidence="8">DNA 3'-5' helicase</fullName>
        <ecNumber evidence="8">5.6.2.4</ecNumber>
    </recommendedName>
</protein>
<dbReference type="Pfam" id="PF00580">
    <property type="entry name" value="UvrD-helicase"/>
    <property type="match status" value="1"/>
</dbReference>
<dbReference type="GO" id="GO:0005524">
    <property type="term" value="F:ATP binding"/>
    <property type="evidence" value="ECO:0007669"/>
    <property type="project" value="UniProtKB-KW"/>
</dbReference>
<name>A0A0F9KEW4_9ZZZZ</name>
<dbReference type="Gene3D" id="3.40.91.30">
    <property type="match status" value="1"/>
</dbReference>
<keyword evidence="3" id="KW-0378">Hydrolase</keyword>
<reference evidence="12" key="1">
    <citation type="journal article" date="2015" name="Nature">
        <title>Complex archaea that bridge the gap between prokaryotes and eukaryotes.</title>
        <authorList>
            <person name="Spang A."/>
            <person name="Saw J.H."/>
            <person name="Jorgensen S.L."/>
            <person name="Zaremba-Niedzwiedzka K."/>
            <person name="Martijn J."/>
            <person name="Lind A.E."/>
            <person name="van Eijk R."/>
            <person name="Schleper C."/>
            <person name="Guy L."/>
            <person name="Ettema T.J."/>
        </authorList>
    </citation>
    <scope>NUCLEOTIDE SEQUENCE</scope>
</reference>
<evidence type="ECO:0000256" key="9">
    <source>
        <dbReference type="ARBA" id="ARBA00048988"/>
    </source>
</evidence>
<dbReference type="Gene3D" id="3.40.50.300">
    <property type="entry name" value="P-loop containing nucleotide triphosphate hydrolases"/>
    <property type="match status" value="3"/>
</dbReference>
<evidence type="ECO:0000256" key="5">
    <source>
        <dbReference type="ARBA" id="ARBA00022840"/>
    </source>
</evidence>
<keyword evidence="6" id="KW-0413">Isomerase</keyword>
<evidence type="ECO:0000256" key="2">
    <source>
        <dbReference type="ARBA" id="ARBA00022741"/>
    </source>
</evidence>
<dbReference type="GO" id="GO:0006265">
    <property type="term" value="P:DNA topological change"/>
    <property type="evidence" value="ECO:0007669"/>
    <property type="project" value="InterPro"/>
</dbReference>
<evidence type="ECO:0000313" key="12">
    <source>
        <dbReference type="EMBL" id="KKM20668.1"/>
    </source>
</evidence>
<dbReference type="CDD" id="cd17932">
    <property type="entry name" value="DEXQc_UvrD"/>
    <property type="match status" value="1"/>
</dbReference>
<dbReference type="EC" id="5.6.2.4" evidence="8"/>
<comment type="similarity">
    <text evidence="1">Belongs to the helicase family. UvrD subfamily.</text>
</comment>
<dbReference type="SUPFAM" id="SSF57783">
    <property type="entry name" value="Zinc beta-ribbon"/>
    <property type="match status" value="3"/>
</dbReference>
<dbReference type="GO" id="GO:0005694">
    <property type="term" value="C:chromosome"/>
    <property type="evidence" value="ECO:0007669"/>
    <property type="project" value="InterPro"/>
</dbReference>
<dbReference type="InterPro" id="IPR014017">
    <property type="entry name" value="DNA_helicase_UvrD-like_C"/>
</dbReference>
<dbReference type="Pfam" id="PF13361">
    <property type="entry name" value="UvrD_C"/>
    <property type="match status" value="2"/>
</dbReference>
<dbReference type="GO" id="GO:0016787">
    <property type="term" value="F:hydrolase activity"/>
    <property type="evidence" value="ECO:0007669"/>
    <property type="project" value="UniProtKB-KW"/>
</dbReference>
<keyword evidence="4" id="KW-0347">Helicase</keyword>
<evidence type="ECO:0000256" key="6">
    <source>
        <dbReference type="ARBA" id="ARBA00023235"/>
    </source>
</evidence>
<dbReference type="InterPro" id="IPR013986">
    <property type="entry name" value="DExx_box_DNA_helicase_dom_sf"/>
</dbReference>
<evidence type="ECO:0000256" key="8">
    <source>
        <dbReference type="ARBA" id="ARBA00034808"/>
    </source>
</evidence>
<evidence type="ECO:0000256" key="7">
    <source>
        <dbReference type="ARBA" id="ARBA00034617"/>
    </source>
</evidence>